<reference evidence="1" key="1">
    <citation type="submission" date="2022-08" db="EMBL/GenBank/DDBJ databases">
        <title>Genome Sequence of Fusarium decemcellulare.</title>
        <authorList>
            <person name="Buettner E."/>
        </authorList>
    </citation>
    <scope>NUCLEOTIDE SEQUENCE</scope>
    <source>
        <strain evidence="1">Babe19</strain>
    </source>
</reference>
<dbReference type="EMBL" id="JANRMS010000666">
    <property type="protein sequence ID" value="KAJ3536087.1"/>
    <property type="molecule type" value="Genomic_DNA"/>
</dbReference>
<accession>A0ACC1SBE0</accession>
<keyword evidence="2" id="KW-1185">Reference proteome</keyword>
<proteinExistence type="predicted"/>
<comment type="caution">
    <text evidence="1">The sequence shown here is derived from an EMBL/GenBank/DDBJ whole genome shotgun (WGS) entry which is preliminary data.</text>
</comment>
<sequence>MMEGFGEASRKFAEEWRNSTYAEYAKVPLENCHALDKERLFGQPEDGGLGYKLDDLTHLFSMLFPFGGLADIDVKAGDVAIIAPATGRYGSAAVHLALAMGAKVVAIGRNADVLASLEPISPRLTTVTLTGDIEKDTVNLAKATAGGADAFWDMSPAVKNLTHFRSCLNVLKPGGRVSLMGGALSEVNFSYLDILNKALTIKGTLMCTRDQVRRLVRMVESGSLPLGEKAGMGRVRSFKLEEGEAALDAAAKWREPGEINITP</sequence>
<dbReference type="Proteomes" id="UP001148629">
    <property type="component" value="Unassembled WGS sequence"/>
</dbReference>
<protein>
    <submittedName>
        <fullName evidence="1">Uncharacterized protein</fullName>
    </submittedName>
</protein>
<evidence type="ECO:0000313" key="2">
    <source>
        <dbReference type="Proteomes" id="UP001148629"/>
    </source>
</evidence>
<organism evidence="1 2">
    <name type="scientific">Fusarium decemcellulare</name>
    <dbReference type="NCBI Taxonomy" id="57161"/>
    <lineage>
        <taxon>Eukaryota</taxon>
        <taxon>Fungi</taxon>
        <taxon>Dikarya</taxon>
        <taxon>Ascomycota</taxon>
        <taxon>Pezizomycotina</taxon>
        <taxon>Sordariomycetes</taxon>
        <taxon>Hypocreomycetidae</taxon>
        <taxon>Hypocreales</taxon>
        <taxon>Nectriaceae</taxon>
        <taxon>Fusarium</taxon>
        <taxon>Fusarium decemcellulare species complex</taxon>
    </lineage>
</organism>
<evidence type="ECO:0000313" key="1">
    <source>
        <dbReference type="EMBL" id="KAJ3536087.1"/>
    </source>
</evidence>
<gene>
    <name evidence="1" type="ORF">NM208_g6865</name>
</gene>
<name>A0ACC1SBE0_9HYPO</name>